<dbReference type="EMBL" id="AGNK02000720">
    <property type="status" value="NOT_ANNOTATED_CDS"/>
    <property type="molecule type" value="Genomic_DNA"/>
</dbReference>
<dbReference type="HOGENOM" id="CLU_3192266_0_0_1"/>
<accession>K4A3R9</accession>
<organism evidence="1 2">
    <name type="scientific">Setaria italica</name>
    <name type="common">Foxtail millet</name>
    <name type="synonym">Panicum italicum</name>
    <dbReference type="NCBI Taxonomy" id="4555"/>
    <lineage>
        <taxon>Eukaryota</taxon>
        <taxon>Viridiplantae</taxon>
        <taxon>Streptophyta</taxon>
        <taxon>Embryophyta</taxon>
        <taxon>Tracheophyta</taxon>
        <taxon>Spermatophyta</taxon>
        <taxon>Magnoliopsida</taxon>
        <taxon>Liliopsida</taxon>
        <taxon>Poales</taxon>
        <taxon>Poaceae</taxon>
        <taxon>PACMAD clade</taxon>
        <taxon>Panicoideae</taxon>
        <taxon>Panicodae</taxon>
        <taxon>Paniceae</taxon>
        <taxon>Cenchrinae</taxon>
        <taxon>Setaria</taxon>
    </lineage>
</organism>
<dbReference type="InParanoid" id="K4A3R9"/>
<reference evidence="1" key="2">
    <citation type="submission" date="2018-08" db="UniProtKB">
        <authorList>
            <consortium name="EnsemblPlants"/>
        </authorList>
    </citation>
    <scope>IDENTIFICATION</scope>
    <source>
        <strain evidence="1">Yugu1</strain>
    </source>
</reference>
<protein>
    <submittedName>
        <fullName evidence="1">Uncharacterized protein</fullName>
    </submittedName>
</protein>
<dbReference type="Proteomes" id="UP000004995">
    <property type="component" value="Unassembled WGS sequence"/>
</dbReference>
<dbReference type="Gramene" id="KQL22770">
    <property type="protein sequence ID" value="KQL22770"/>
    <property type="gene ID" value="SETIT_033522mg"/>
</dbReference>
<dbReference type="EnsemblPlants" id="KQL22770">
    <property type="protein sequence ID" value="KQL22770"/>
    <property type="gene ID" value="SETIT_033522mg"/>
</dbReference>
<sequence>MPVIAMLTNVEAPCALLLRTLRKYLALILRVGISTKLRSRSRYMLP</sequence>
<evidence type="ECO:0000313" key="1">
    <source>
        <dbReference type="EnsemblPlants" id="KQL22770"/>
    </source>
</evidence>
<proteinExistence type="predicted"/>
<name>K4A3R9_SETIT</name>
<dbReference type="AlphaFoldDB" id="K4A3R9"/>
<reference evidence="2" key="1">
    <citation type="journal article" date="2012" name="Nat. Biotechnol.">
        <title>Reference genome sequence of the model plant Setaria.</title>
        <authorList>
            <person name="Bennetzen J.L."/>
            <person name="Schmutz J."/>
            <person name="Wang H."/>
            <person name="Percifield R."/>
            <person name="Hawkins J."/>
            <person name="Pontaroli A.C."/>
            <person name="Estep M."/>
            <person name="Feng L."/>
            <person name="Vaughn J.N."/>
            <person name="Grimwood J."/>
            <person name="Jenkins J."/>
            <person name="Barry K."/>
            <person name="Lindquist E."/>
            <person name="Hellsten U."/>
            <person name="Deshpande S."/>
            <person name="Wang X."/>
            <person name="Wu X."/>
            <person name="Mitros T."/>
            <person name="Triplett J."/>
            <person name="Yang X."/>
            <person name="Ye C.Y."/>
            <person name="Mauro-Herrera M."/>
            <person name="Wang L."/>
            <person name="Li P."/>
            <person name="Sharma M."/>
            <person name="Sharma R."/>
            <person name="Ronald P.C."/>
            <person name="Panaud O."/>
            <person name="Kellogg E.A."/>
            <person name="Brutnell T.P."/>
            <person name="Doust A.N."/>
            <person name="Tuskan G.A."/>
            <person name="Rokhsar D."/>
            <person name="Devos K.M."/>
        </authorList>
    </citation>
    <scope>NUCLEOTIDE SEQUENCE [LARGE SCALE GENOMIC DNA]</scope>
    <source>
        <strain evidence="2">cv. Yugu1</strain>
    </source>
</reference>
<keyword evidence="2" id="KW-1185">Reference proteome</keyword>
<evidence type="ECO:0000313" key="2">
    <source>
        <dbReference type="Proteomes" id="UP000004995"/>
    </source>
</evidence>